<name>A0ABQ7G9D8_DUNSA</name>
<evidence type="ECO:0000256" key="7">
    <source>
        <dbReference type="ARBA" id="ARBA00023034"/>
    </source>
</evidence>
<keyword evidence="3" id="KW-0813">Transport</keyword>
<evidence type="ECO:0000256" key="6">
    <source>
        <dbReference type="ARBA" id="ARBA00022989"/>
    </source>
</evidence>
<organism evidence="12 13">
    <name type="scientific">Dunaliella salina</name>
    <name type="common">Green alga</name>
    <name type="synonym">Protococcus salinus</name>
    <dbReference type="NCBI Taxonomy" id="3046"/>
    <lineage>
        <taxon>Eukaryota</taxon>
        <taxon>Viridiplantae</taxon>
        <taxon>Chlorophyta</taxon>
        <taxon>core chlorophytes</taxon>
        <taxon>Chlorophyceae</taxon>
        <taxon>CS clade</taxon>
        <taxon>Chlamydomonadales</taxon>
        <taxon>Dunaliellaceae</taxon>
        <taxon>Dunaliella</taxon>
    </lineage>
</organism>
<evidence type="ECO:0000256" key="9">
    <source>
        <dbReference type="ARBA" id="ARBA00023136"/>
    </source>
</evidence>
<evidence type="ECO:0000256" key="10">
    <source>
        <dbReference type="SAM" id="Phobius"/>
    </source>
</evidence>
<feature type="domain" description="T-SNARE coiled-coil homology" evidence="11">
    <location>
        <begin position="227"/>
        <end position="289"/>
    </location>
</feature>
<accession>A0ABQ7G9D8</accession>
<evidence type="ECO:0000259" key="11">
    <source>
        <dbReference type="PROSITE" id="PS50192"/>
    </source>
</evidence>
<dbReference type="EMBL" id="MU069969">
    <property type="protein sequence ID" value="KAF5831175.1"/>
    <property type="molecule type" value="Genomic_DNA"/>
</dbReference>
<dbReference type="InterPro" id="IPR006012">
    <property type="entry name" value="Syntaxin/epimorphin_CS"/>
</dbReference>
<evidence type="ECO:0000256" key="8">
    <source>
        <dbReference type="ARBA" id="ARBA00023054"/>
    </source>
</evidence>
<keyword evidence="5" id="KW-0653">Protein transport</keyword>
<evidence type="ECO:0000313" key="13">
    <source>
        <dbReference type="Proteomes" id="UP000815325"/>
    </source>
</evidence>
<reference evidence="12" key="1">
    <citation type="submission" date="2017-08" db="EMBL/GenBank/DDBJ databases">
        <authorList>
            <person name="Polle J.E."/>
            <person name="Barry K."/>
            <person name="Cushman J."/>
            <person name="Schmutz J."/>
            <person name="Tran D."/>
            <person name="Hathwaick L.T."/>
            <person name="Yim W.C."/>
            <person name="Jenkins J."/>
            <person name="Mckie-Krisberg Z.M."/>
            <person name="Prochnik S."/>
            <person name="Lindquist E."/>
            <person name="Dockter R.B."/>
            <person name="Adam C."/>
            <person name="Molina H."/>
            <person name="Bunkerborg J."/>
            <person name="Jin E."/>
            <person name="Buchheim M."/>
            <person name="Magnuson J."/>
        </authorList>
    </citation>
    <scope>NUCLEOTIDE SEQUENCE</scope>
    <source>
        <strain evidence="12">CCAP 19/18</strain>
    </source>
</reference>
<evidence type="ECO:0000256" key="1">
    <source>
        <dbReference type="ARBA" id="ARBA00004409"/>
    </source>
</evidence>
<comment type="similarity">
    <text evidence="2">Belongs to the syntaxin family.</text>
</comment>
<dbReference type="Pfam" id="PF05739">
    <property type="entry name" value="SNARE"/>
    <property type="match status" value="1"/>
</dbReference>
<evidence type="ECO:0000313" key="12">
    <source>
        <dbReference type="EMBL" id="KAF5831175.1"/>
    </source>
</evidence>
<evidence type="ECO:0000256" key="3">
    <source>
        <dbReference type="ARBA" id="ARBA00022448"/>
    </source>
</evidence>
<dbReference type="Gene3D" id="1.20.58.70">
    <property type="match status" value="1"/>
</dbReference>
<dbReference type="InterPro" id="IPR045242">
    <property type="entry name" value="Syntaxin"/>
</dbReference>
<proteinExistence type="inferred from homology"/>
<dbReference type="SMART" id="SM00397">
    <property type="entry name" value="t_SNARE"/>
    <property type="match status" value="1"/>
</dbReference>
<evidence type="ECO:0000256" key="5">
    <source>
        <dbReference type="ARBA" id="ARBA00022927"/>
    </source>
</evidence>
<dbReference type="PROSITE" id="PS00914">
    <property type="entry name" value="SYNTAXIN"/>
    <property type="match status" value="1"/>
</dbReference>
<keyword evidence="6 10" id="KW-1133">Transmembrane helix</keyword>
<dbReference type="CDD" id="cd15845">
    <property type="entry name" value="SNARE_syntaxin16"/>
    <property type="match status" value="1"/>
</dbReference>
<keyword evidence="7" id="KW-0333">Golgi apparatus</keyword>
<sequence length="324" mass="35461">MKGQTLGPLGPKLPSRNLTSQFLKLRDDARCASGLDDGLDDNPTARLVGAALQGSSTSDVEMATSNALGSPSAPSWVHASEMIREEMRGCKERLFRLKEAHARALLVSFDSENDSKAHAEELARGVQSTLRRLDLEIRSLGDGGKAGQGSDDGVQLQVQRHLATALFKLSNDFRKEETRFLNKVEAQKGIKVGGTMGLVESDAQMEGLDEQDPGFTQAQLAQVDLSHALAEERDQEIRKIVSSITELAEIMRDLATLVVDQGTILDRIDRNVEDVGIRVDEGVGQLERAEKNQKMSRMFVSIVVLVVIILLLLVIIVARHLVVF</sequence>
<keyword evidence="13" id="KW-1185">Reference proteome</keyword>
<comment type="subcellular location">
    <subcellularLocation>
        <location evidence="1">Golgi apparatus membrane</location>
        <topology evidence="1">Single-pass type IV membrane protein</topology>
    </subcellularLocation>
</comment>
<dbReference type="InterPro" id="IPR000727">
    <property type="entry name" value="T_SNARE_dom"/>
</dbReference>
<protein>
    <submittedName>
        <fullName evidence="12">Qa-snare protein, Tlg2/Syntaxin16-family</fullName>
    </submittedName>
</protein>
<evidence type="ECO:0000256" key="4">
    <source>
        <dbReference type="ARBA" id="ARBA00022692"/>
    </source>
</evidence>
<dbReference type="PANTHER" id="PTHR19957:SF83">
    <property type="entry name" value="SYNTAXIN-16"/>
    <property type="match status" value="1"/>
</dbReference>
<dbReference type="InterPro" id="IPR010989">
    <property type="entry name" value="SNARE"/>
</dbReference>
<dbReference type="SUPFAM" id="SSF47661">
    <property type="entry name" value="t-snare proteins"/>
    <property type="match status" value="1"/>
</dbReference>
<keyword evidence="4 10" id="KW-0812">Transmembrane</keyword>
<gene>
    <name evidence="12" type="ORF">DUNSADRAFT_13478</name>
</gene>
<dbReference type="PROSITE" id="PS50192">
    <property type="entry name" value="T_SNARE"/>
    <property type="match status" value="1"/>
</dbReference>
<dbReference type="PANTHER" id="PTHR19957">
    <property type="entry name" value="SYNTAXIN"/>
    <property type="match status" value="1"/>
</dbReference>
<comment type="caution">
    <text evidence="12">The sequence shown here is derived from an EMBL/GenBank/DDBJ whole genome shotgun (WGS) entry which is preliminary data.</text>
</comment>
<feature type="transmembrane region" description="Helical" evidence="10">
    <location>
        <begin position="298"/>
        <end position="322"/>
    </location>
</feature>
<keyword evidence="8" id="KW-0175">Coiled coil</keyword>
<evidence type="ECO:0000256" key="2">
    <source>
        <dbReference type="ARBA" id="ARBA00009063"/>
    </source>
</evidence>
<keyword evidence="9 10" id="KW-0472">Membrane</keyword>
<dbReference type="Proteomes" id="UP000815325">
    <property type="component" value="Unassembled WGS sequence"/>
</dbReference>